<dbReference type="Gene3D" id="3.40.630.90">
    <property type="match status" value="1"/>
</dbReference>
<dbReference type="Pfam" id="PF00583">
    <property type="entry name" value="Acetyltransf_1"/>
    <property type="match status" value="1"/>
</dbReference>
<dbReference type="SUPFAM" id="SSF55729">
    <property type="entry name" value="Acyl-CoA N-acyltransferases (Nat)"/>
    <property type="match status" value="1"/>
</dbReference>
<dbReference type="CDD" id="cd04301">
    <property type="entry name" value="NAT_SF"/>
    <property type="match status" value="1"/>
</dbReference>
<dbReference type="InterPro" id="IPR000182">
    <property type="entry name" value="GNAT_dom"/>
</dbReference>
<dbReference type="Gene3D" id="3.40.630.30">
    <property type="match status" value="1"/>
</dbReference>
<dbReference type="PROSITE" id="PS51186">
    <property type="entry name" value="GNAT"/>
    <property type="match status" value="1"/>
</dbReference>
<gene>
    <name evidence="2" type="ORF">GL286_03720</name>
</gene>
<name>A0A6L6J3Z1_9RHOB</name>
<accession>A0A6L6J3Z1</accession>
<evidence type="ECO:0000313" key="2">
    <source>
        <dbReference type="EMBL" id="MTH76833.1"/>
    </source>
</evidence>
<dbReference type="InterPro" id="IPR041496">
    <property type="entry name" value="YitH/HolE_GNAT"/>
</dbReference>
<dbReference type="EMBL" id="WMIE01000001">
    <property type="protein sequence ID" value="MTH76833.1"/>
    <property type="molecule type" value="Genomic_DNA"/>
</dbReference>
<keyword evidence="2" id="KW-0808">Transferase</keyword>
<feature type="domain" description="N-acetyltransferase" evidence="1">
    <location>
        <begin position="3"/>
        <end position="135"/>
    </location>
</feature>
<dbReference type="OrthoDB" id="20916at2"/>
<dbReference type="GO" id="GO:0016747">
    <property type="term" value="F:acyltransferase activity, transferring groups other than amino-acyl groups"/>
    <property type="evidence" value="ECO:0007669"/>
    <property type="project" value="InterPro"/>
</dbReference>
<dbReference type="Pfam" id="PF18014">
    <property type="entry name" value="Acetyltransf_18"/>
    <property type="match status" value="1"/>
</dbReference>
<dbReference type="PANTHER" id="PTHR47237:SF1">
    <property type="entry name" value="SLL0310 PROTEIN"/>
    <property type="match status" value="1"/>
</dbReference>
<sequence>MTVRYRNMTANELPLVLDWAAAEGWNPGLDDATPFYRADPQGFFVAKSDGKIVAAISVVNHNPDLAFLGLYLCRSEFRGRGIGFGLWQHALSHAGTRTVGLDGVAAQQANYARSGFVLVGSTSRYSGRLAGRPDRIIRCADTNDHAAILQLDANANGYARPEFLGAWLLPSTTRTTLIDTEMQGFVTIRKCREGAKIGPLVAPDADRALVLAQAALSVCPADSVAIDLPDSAVGFRARLIAHGFSPGFSTARMFRGPAPVAGPNLQAIATMEVG</sequence>
<dbReference type="RefSeq" id="WP_155094172.1">
    <property type="nucleotide sequence ID" value="NZ_WMIE01000001.1"/>
</dbReference>
<evidence type="ECO:0000313" key="3">
    <source>
        <dbReference type="Proteomes" id="UP000478183"/>
    </source>
</evidence>
<dbReference type="Proteomes" id="UP000478183">
    <property type="component" value="Unassembled WGS sequence"/>
</dbReference>
<dbReference type="AlphaFoldDB" id="A0A6L6J3Z1"/>
<protein>
    <submittedName>
        <fullName evidence="2">GNAT family N-acetyltransferase</fullName>
    </submittedName>
</protein>
<comment type="caution">
    <text evidence="2">The sequence shown here is derived from an EMBL/GenBank/DDBJ whole genome shotgun (WGS) entry which is preliminary data.</text>
</comment>
<keyword evidence="3" id="KW-1185">Reference proteome</keyword>
<proteinExistence type="predicted"/>
<organism evidence="2 3">
    <name type="scientific">Paracoccus aestuariivivens</name>
    <dbReference type="NCBI Taxonomy" id="1820333"/>
    <lineage>
        <taxon>Bacteria</taxon>
        <taxon>Pseudomonadati</taxon>
        <taxon>Pseudomonadota</taxon>
        <taxon>Alphaproteobacteria</taxon>
        <taxon>Rhodobacterales</taxon>
        <taxon>Paracoccaceae</taxon>
        <taxon>Paracoccus</taxon>
    </lineage>
</organism>
<dbReference type="InterPro" id="IPR016181">
    <property type="entry name" value="Acyl_CoA_acyltransferase"/>
</dbReference>
<evidence type="ECO:0000259" key="1">
    <source>
        <dbReference type="PROSITE" id="PS51186"/>
    </source>
</evidence>
<dbReference type="PANTHER" id="PTHR47237">
    <property type="entry name" value="SLL0310 PROTEIN"/>
    <property type="match status" value="1"/>
</dbReference>
<reference evidence="2 3" key="1">
    <citation type="submission" date="2019-11" db="EMBL/GenBank/DDBJ databases">
        <authorList>
            <person name="Dong K."/>
        </authorList>
    </citation>
    <scope>NUCLEOTIDE SEQUENCE [LARGE SCALE GENOMIC DNA]</scope>
    <source>
        <strain evidence="2 3">NBRC 111993</strain>
    </source>
</reference>
<dbReference type="InterPro" id="IPR052729">
    <property type="entry name" value="Acyl/Acetyltrans_Enzymes"/>
</dbReference>